<protein>
    <recommendedName>
        <fullName evidence="3">Protein kinase domain-containing protein</fullName>
    </recommendedName>
</protein>
<gene>
    <name evidence="4" type="ORF">BLNAU_16999</name>
</gene>
<reference evidence="4 5" key="1">
    <citation type="journal article" date="2022" name="bioRxiv">
        <title>Genomics of Preaxostyla Flagellates Illuminates Evolutionary Transitions and the Path Towards Mitochondrial Loss.</title>
        <authorList>
            <person name="Novak L.V.F."/>
            <person name="Treitli S.C."/>
            <person name="Pyrih J."/>
            <person name="Halakuc P."/>
            <person name="Pipaliya S.V."/>
            <person name="Vacek V."/>
            <person name="Brzon O."/>
            <person name="Soukal P."/>
            <person name="Eme L."/>
            <person name="Dacks J.B."/>
            <person name="Karnkowska A."/>
            <person name="Elias M."/>
            <person name="Hampl V."/>
        </authorList>
    </citation>
    <scope>NUCLEOTIDE SEQUENCE [LARGE SCALE GENOMIC DNA]</scope>
    <source>
        <strain evidence="4">NAU3</strain>
        <tissue evidence="4">Gut</tissue>
    </source>
</reference>
<feature type="domain" description="Protein kinase" evidence="3">
    <location>
        <begin position="185"/>
        <end position="573"/>
    </location>
</feature>
<evidence type="ECO:0000256" key="2">
    <source>
        <dbReference type="SAM" id="Phobius"/>
    </source>
</evidence>
<dbReference type="PROSITE" id="PS50011">
    <property type="entry name" value="PROTEIN_KINASE_DOM"/>
    <property type="match status" value="1"/>
</dbReference>
<name>A0ABQ9X7X3_9EUKA</name>
<dbReference type="Gene3D" id="1.10.510.10">
    <property type="entry name" value="Transferase(Phosphotransferase) domain 1"/>
    <property type="match status" value="1"/>
</dbReference>
<comment type="caution">
    <text evidence="4">The sequence shown here is derived from an EMBL/GenBank/DDBJ whole genome shotgun (WGS) entry which is preliminary data.</text>
</comment>
<dbReference type="InterPro" id="IPR000719">
    <property type="entry name" value="Prot_kinase_dom"/>
</dbReference>
<dbReference type="PANTHER" id="PTHR23257">
    <property type="entry name" value="SERINE-THREONINE PROTEIN KINASE"/>
    <property type="match status" value="1"/>
</dbReference>
<keyword evidence="2" id="KW-1133">Transmembrane helix</keyword>
<dbReference type="SUPFAM" id="SSF56112">
    <property type="entry name" value="Protein kinase-like (PK-like)"/>
    <property type="match status" value="1"/>
</dbReference>
<keyword evidence="2" id="KW-0812">Transmembrane</keyword>
<dbReference type="EMBL" id="JARBJD010000185">
    <property type="protein sequence ID" value="KAK2948052.1"/>
    <property type="molecule type" value="Genomic_DNA"/>
</dbReference>
<dbReference type="Proteomes" id="UP001281761">
    <property type="component" value="Unassembled WGS sequence"/>
</dbReference>
<evidence type="ECO:0000256" key="1">
    <source>
        <dbReference type="SAM" id="MobiDB-lite"/>
    </source>
</evidence>
<dbReference type="InterPro" id="IPR011009">
    <property type="entry name" value="Kinase-like_dom_sf"/>
</dbReference>
<dbReference type="InterPro" id="IPR001245">
    <property type="entry name" value="Ser-Thr/Tyr_kinase_cat_dom"/>
</dbReference>
<feature type="region of interest" description="Disordered" evidence="1">
    <location>
        <begin position="259"/>
        <end position="285"/>
    </location>
</feature>
<keyword evidence="5" id="KW-1185">Reference proteome</keyword>
<sequence>MIQLVNSSATIKHTDLTHLSQGAVNMEGGSLEIESCAFHDNTPASSDFPSLRRNIHCSEGGKITVESLNGGDGSKDSPSAWISAVDCTLNSTVVDPSKSFFIPTLNEKETVVKDENGSFDVRIVGQSIIPCGLGLEITELDDTTNKTRNMTILDIDTLSPTFSSDTKLSFVVTLDHIKSTLDATFEWHARLAFGRNKTTEESFVLKKSLAAIKRARSLDQAKKTLPWLIPVLVFAVAALVVIFIIVCCAFHRRHSKKESNLDKKEMEVEGDKVEENEEKKDEMTAQRVTDIDGNPVFAIRATNTNNLLHHTIPTTIGSTLLHSNPADDKQKTAKMEDQTAFAEVLRCEAGNVVTAPISKTDTLFNRIHKQPHDPFDKDHIFAAVVRGISQIARINPQLPILTHLSPIWIFLDTQDNLLFQQHEMIPQPKTEPKNEPTADSFCEPSLPLLNDSTVDSADHFSQHQDSSHPSAQIEGQRWMAPDVAEKKAIIDTLKAPVFSLGLILWELETGLVPFGELDDVNAQRQLGCGTLPAMEKWTNESKIDLVTRCLSLDPKERPSLDEIVSLIDSDEKFQQPAVELTGNTAEF</sequence>
<accession>A0ABQ9X7X3</accession>
<evidence type="ECO:0000313" key="5">
    <source>
        <dbReference type="Proteomes" id="UP001281761"/>
    </source>
</evidence>
<dbReference type="Pfam" id="PF07714">
    <property type="entry name" value="PK_Tyr_Ser-Thr"/>
    <property type="match status" value="1"/>
</dbReference>
<evidence type="ECO:0000259" key="3">
    <source>
        <dbReference type="PROSITE" id="PS50011"/>
    </source>
</evidence>
<dbReference type="InterPro" id="IPR050167">
    <property type="entry name" value="Ser_Thr_protein_kinase"/>
</dbReference>
<organism evidence="4 5">
    <name type="scientific">Blattamonas nauphoetae</name>
    <dbReference type="NCBI Taxonomy" id="2049346"/>
    <lineage>
        <taxon>Eukaryota</taxon>
        <taxon>Metamonada</taxon>
        <taxon>Preaxostyla</taxon>
        <taxon>Oxymonadida</taxon>
        <taxon>Blattamonas</taxon>
    </lineage>
</organism>
<feature type="transmembrane region" description="Helical" evidence="2">
    <location>
        <begin position="227"/>
        <end position="250"/>
    </location>
</feature>
<keyword evidence="2" id="KW-0472">Membrane</keyword>
<evidence type="ECO:0000313" key="4">
    <source>
        <dbReference type="EMBL" id="KAK2948052.1"/>
    </source>
</evidence>
<feature type="compositionally biased region" description="Basic and acidic residues" evidence="1">
    <location>
        <begin position="259"/>
        <end position="284"/>
    </location>
</feature>
<proteinExistence type="predicted"/>